<dbReference type="PANTHER" id="PTHR23513:SF6">
    <property type="entry name" value="MAJOR FACILITATOR SUPERFAMILY ASSOCIATED DOMAIN-CONTAINING PROTEIN"/>
    <property type="match status" value="1"/>
</dbReference>
<evidence type="ECO:0000256" key="6">
    <source>
        <dbReference type="SAM" id="Phobius"/>
    </source>
</evidence>
<evidence type="ECO:0000256" key="2">
    <source>
        <dbReference type="ARBA" id="ARBA00022475"/>
    </source>
</evidence>
<accession>A0A2T0US33</accession>
<dbReference type="SUPFAM" id="SSF103473">
    <property type="entry name" value="MFS general substrate transporter"/>
    <property type="match status" value="1"/>
</dbReference>
<feature type="transmembrane region" description="Helical" evidence="6">
    <location>
        <begin position="216"/>
        <end position="242"/>
    </location>
</feature>
<keyword evidence="9" id="KW-1185">Reference proteome</keyword>
<keyword evidence="4 6" id="KW-1133">Transmembrane helix</keyword>
<dbReference type="EMBL" id="PVTJ01000002">
    <property type="protein sequence ID" value="PRY60742.1"/>
    <property type="molecule type" value="Genomic_DNA"/>
</dbReference>
<dbReference type="Pfam" id="PF07690">
    <property type="entry name" value="MFS_1"/>
    <property type="match status" value="1"/>
</dbReference>
<keyword evidence="3 6" id="KW-0812">Transmembrane</keyword>
<dbReference type="GO" id="GO:0022857">
    <property type="term" value="F:transmembrane transporter activity"/>
    <property type="evidence" value="ECO:0007669"/>
    <property type="project" value="InterPro"/>
</dbReference>
<dbReference type="Proteomes" id="UP000238176">
    <property type="component" value="Unassembled WGS sequence"/>
</dbReference>
<feature type="transmembrane region" description="Helical" evidence="6">
    <location>
        <begin position="254"/>
        <end position="275"/>
    </location>
</feature>
<feature type="domain" description="Major facilitator superfamily (MFS) profile" evidence="7">
    <location>
        <begin position="1"/>
        <end position="400"/>
    </location>
</feature>
<comment type="caution">
    <text evidence="8">The sequence shown here is derived from an EMBL/GenBank/DDBJ whole genome shotgun (WGS) entry which is preliminary data.</text>
</comment>
<organism evidence="8 9">
    <name type="scientific">Glycomyces artemisiae</name>
    <dbReference type="NCBI Taxonomy" id="1076443"/>
    <lineage>
        <taxon>Bacteria</taxon>
        <taxon>Bacillati</taxon>
        <taxon>Actinomycetota</taxon>
        <taxon>Actinomycetes</taxon>
        <taxon>Glycomycetales</taxon>
        <taxon>Glycomycetaceae</taxon>
        <taxon>Glycomyces</taxon>
    </lineage>
</organism>
<dbReference type="PROSITE" id="PS50850">
    <property type="entry name" value="MFS"/>
    <property type="match status" value="1"/>
</dbReference>
<protein>
    <submittedName>
        <fullName evidence="8">Putative MFS family arabinose efflux permease</fullName>
    </submittedName>
</protein>
<dbReference type="OrthoDB" id="5178159at2"/>
<dbReference type="AlphaFoldDB" id="A0A2T0US33"/>
<dbReference type="GO" id="GO:0005886">
    <property type="term" value="C:plasma membrane"/>
    <property type="evidence" value="ECO:0007669"/>
    <property type="project" value="UniProtKB-SubCell"/>
</dbReference>
<dbReference type="InterPro" id="IPR020846">
    <property type="entry name" value="MFS_dom"/>
</dbReference>
<evidence type="ECO:0000313" key="8">
    <source>
        <dbReference type="EMBL" id="PRY60742.1"/>
    </source>
</evidence>
<reference evidence="8 9" key="1">
    <citation type="submission" date="2018-03" db="EMBL/GenBank/DDBJ databases">
        <title>Genomic Encyclopedia of Type Strains, Phase III (KMG-III): the genomes of soil and plant-associated and newly described type strains.</title>
        <authorList>
            <person name="Whitman W."/>
        </authorList>
    </citation>
    <scope>NUCLEOTIDE SEQUENCE [LARGE SCALE GENOMIC DNA]</scope>
    <source>
        <strain evidence="8 9">CGMCC 4.7067</strain>
    </source>
</reference>
<gene>
    <name evidence="8" type="ORF">B0I28_102353</name>
</gene>
<dbReference type="PANTHER" id="PTHR23513">
    <property type="entry name" value="INTEGRAL MEMBRANE EFFLUX PROTEIN-RELATED"/>
    <property type="match status" value="1"/>
</dbReference>
<evidence type="ECO:0000313" key="9">
    <source>
        <dbReference type="Proteomes" id="UP000238176"/>
    </source>
</evidence>
<evidence type="ECO:0000256" key="3">
    <source>
        <dbReference type="ARBA" id="ARBA00022692"/>
    </source>
</evidence>
<evidence type="ECO:0000256" key="4">
    <source>
        <dbReference type="ARBA" id="ARBA00022989"/>
    </source>
</evidence>
<name>A0A2T0US33_9ACTN</name>
<keyword evidence="2" id="KW-1003">Cell membrane</keyword>
<comment type="subcellular location">
    <subcellularLocation>
        <location evidence="1">Cell membrane</location>
        <topology evidence="1">Multi-pass membrane protein</topology>
    </subcellularLocation>
</comment>
<feature type="transmembrane region" description="Helical" evidence="6">
    <location>
        <begin position="103"/>
        <end position="126"/>
    </location>
</feature>
<dbReference type="Gene3D" id="1.20.1250.20">
    <property type="entry name" value="MFS general substrate transporter like domains"/>
    <property type="match status" value="2"/>
</dbReference>
<feature type="transmembrane region" description="Helical" evidence="6">
    <location>
        <begin position="79"/>
        <end position="97"/>
    </location>
</feature>
<sequence length="433" mass="44387">MSFTSFLDGTRWSDVYTAAACAFLAGTAMFTADFALTLRLQTDGYGGIAIAALIICATLPLVVLSPVTGRLADRFDSRTLMACSGLLQAASIVAMAFTDNLIALYALVILNACGTAVNMPVVSALVPVMAEPKDLPHAVAMVQTGTLTGLAAGPALAGVVIGAHSAAAALMLAAGFALLRVLCCLDIRTRRGGVRRDPAAQAATDAAPWRLGGDRLLTAMVFGLSAVIAAMCAVNVLSVFLVREVYDATESMYGLIKSCWTVGMVAGAWLAAALIRRLDRDVQLAWMLMACLAGVGLVCIGQGVPLASVLLMVPLNLIGGMFNAGENSALGIAVARRVPEAFRGRANAAVNGRVNAAQLIGFLLGGAMSTVMDVQAAFIAVGLVSIAIVLACLPLIRRAARADGAGGTPAARPAPERALAGAAALAPRPPRGW</sequence>
<evidence type="ECO:0000259" key="7">
    <source>
        <dbReference type="PROSITE" id="PS50850"/>
    </source>
</evidence>
<feature type="transmembrane region" description="Helical" evidence="6">
    <location>
        <begin position="287"/>
        <end position="313"/>
    </location>
</feature>
<keyword evidence="5 6" id="KW-0472">Membrane</keyword>
<dbReference type="InterPro" id="IPR011701">
    <property type="entry name" value="MFS"/>
</dbReference>
<dbReference type="InterPro" id="IPR036259">
    <property type="entry name" value="MFS_trans_sf"/>
</dbReference>
<dbReference type="RefSeq" id="WP_106362928.1">
    <property type="nucleotide sequence ID" value="NZ_PVTJ01000002.1"/>
</dbReference>
<feature type="transmembrane region" description="Helical" evidence="6">
    <location>
        <begin position="12"/>
        <end position="32"/>
    </location>
</feature>
<dbReference type="CDD" id="cd06173">
    <property type="entry name" value="MFS_MefA_like"/>
    <property type="match status" value="1"/>
</dbReference>
<feature type="transmembrane region" description="Helical" evidence="6">
    <location>
        <begin position="167"/>
        <end position="187"/>
    </location>
</feature>
<evidence type="ECO:0000256" key="5">
    <source>
        <dbReference type="ARBA" id="ARBA00023136"/>
    </source>
</evidence>
<proteinExistence type="predicted"/>
<evidence type="ECO:0000256" key="1">
    <source>
        <dbReference type="ARBA" id="ARBA00004651"/>
    </source>
</evidence>
<feature type="transmembrane region" description="Helical" evidence="6">
    <location>
        <begin position="376"/>
        <end position="396"/>
    </location>
</feature>
<feature type="transmembrane region" description="Helical" evidence="6">
    <location>
        <begin position="44"/>
        <end position="67"/>
    </location>
</feature>